<feature type="transmembrane region" description="Helical" evidence="1">
    <location>
        <begin position="6"/>
        <end position="26"/>
    </location>
</feature>
<keyword evidence="1" id="KW-1133">Transmembrane helix</keyword>
<dbReference type="EMBL" id="JBHSFK010000050">
    <property type="protein sequence ID" value="MFC4506996.1"/>
    <property type="molecule type" value="Genomic_DNA"/>
</dbReference>
<evidence type="ECO:0000313" key="2">
    <source>
        <dbReference type="EMBL" id="MFC4506996.1"/>
    </source>
</evidence>
<reference evidence="3" key="1">
    <citation type="journal article" date="2019" name="Int. J. Syst. Evol. Microbiol.">
        <title>The Global Catalogue of Microorganisms (GCM) 10K type strain sequencing project: providing services to taxonomists for standard genome sequencing and annotation.</title>
        <authorList>
            <consortium name="The Broad Institute Genomics Platform"/>
            <consortium name="The Broad Institute Genome Sequencing Center for Infectious Disease"/>
            <person name="Wu L."/>
            <person name="Ma J."/>
        </authorList>
    </citation>
    <scope>NUCLEOTIDE SEQUENCE [LARGE SCALE GENOMIC DNA]</scope>
    <source>
        <strain evidence="3">CGMCC 4.7177</strain>
    </source>
</reference>
<evidence type="ECO:0000313" key="3">
    <source>
        <dbReference type="Proteomes" id="UP001595839"/>
    </source>
</evidence>
<comment type="caution">
    <text evidence="2">The sequence shown here is derived from an EMBL/GenBank/DDBJ whole genome shotgun (WGS) entry which is preliminary data.</text>
</comment>
<feature type="transmembrane region" description="Helical" evidence="1">
    <location>
        <begin position="33"/>
        <end position="59"/>
    </location>
</feature>
<sequence>MNSKGAWIVAILAICLALGLIAGIVARTLGGDAVVSLTLGSTLWIGSSGVGLLALQLLWTSP</sequence>
<proteinExistence type="predicted"/>
<name>A0ABV9BBQ2_9ACTN</name>
<evidence type="ECO:0000256" key="1">
    <source>
        <dbReference type="SAM" id="Phobius"/>
    </source>
</evidence>
<gene>
    <name evidence="2" type="ORF">ACFPIH_47445</name>
</gene>
<organism evidence="2 3">
    <name type="scientific">Streptomyces vulcanius</name>
    <dbReference type="NCBI Taxonomy" id="1441876"/>
    <lineage>
        <taxon>Bacteria</taxon>
        <taxon>Bacillati</taxon>
        <taxon>Actinomycetota</taxon>
        <taxon>Actinomycetes</taxon>
        <taxon>Kitasatosporales</taxon>
        <taxon>Streptomycetaceae</taxon>
        <taxon>Streptomyces</taxon>
    </lineage>
</organism>
<dbReference type="Proteomes" id="UP001595839">
    <property type="component" value="Unassembled WGS sequence"/>
</dbReference>
<keyword evidence="1" id="KW-0812">Transmembrane</keyword>
<accession>A0ABV9BBQ2</accession>
<keyword evidence="3" id="KW-1185">Reference proteome</keyword>
<dbReference type="RefSeq" id="WP_381177363.1">
    <property type="nucleotide sequence ID" value="NZ_JBHSFK010000050.1"/>
</dbReference>
<protein>
    <submittedName>
        <fullName evidence="2">Uncharacterized protein</fullName>
    </submittedName>
</protein>
<keyword evidence="1" id="KW-0472">Membrane</keyword>